<dbReference type="InterPro" id="IPR002213">
    <property type="entry name" value="UDP_glucos_trans"/>
</dbReference>
<evidence type="ECO:0000313" key="2">
    <source>
        <dbReference type="EMBL" id="MFD2591769.1"/>
    </source>
</evidence>
<dbReference type="InterPro" id="IPR022357">
    <property type="entry name" value="MIP_CS"/>
</dbReference>
<accession>A0ABW5N9W1</accession>
<dbReference type="SUPFAM" id="SSF53756">
    <property type="entry name" value="UDP-Glycosyltransferase/glycogen phosphorylase"/>
    <property type="match status" value="1"/>
</dbReference>
<protein>
    <submittedName>
        <fullName evidence="2">Glycosyltransferase</fullName>
    </submittedName>
</protein>
<dbReference type="RefSeq" id="WP_176027144.1">
    <property type="nucleotide sequence ID" value="NZ_JBHSJV010000001.1"/>
</dbReference>
<reference evidence="3" key="1">
    <citation type="journal article" date="2019" name="Int. J. Syst. Evol. Microbiol.">
        <title>The Global Catalogue of Microorganisms (GCM) 10K type strain sequencing project: providing services to taxonomists for standard genome sequencing and annotation.</title>
        <authorList>
            <consortium name="The Broad Institute Genomics Platform"/>
            <consortium name="The Broad Institute Genome Sequencing Center for Infectious Disease"/>
            <person name="Wu L."/>
            <person name="Ma J."/>
        </authorList>
    </citation>
    <scope>NUCLEOTIDE SEQUENCE [LARGE SCALE GENOMIC DNA]</scope>
    <source>
        <strain evidence="3">KCTC 42423</strain>
    </source>
</reference>
<sequence>MAKFLFIVPPFWGHINPTLSLGISLLEKGHQVGWVSITDFSYLLPDEAIFYQIEKEKYKTKEDEKKYLEEMFKDIPRTFGLKSVKVLFEDVLVPLARYMSKHIPEYIEAFKPDVIISDHQAFAGAIYAYKNKIPYVTSLSAPTAIMPSEEYPKFVEWEASKVVGLQQELGVLTDQPIVCSETLSMVFASSMFLGANDLDKRYQFFGPSIGKRPSDMEFDFDRLQKSNHKKILVSIGTIFPSEIMKDFLSKVIAVMGNTDTIVVVISDPDLFEEWPDNFIVQKRIPQLEVLPYLDGVVCHAGYNTVSESIANGLPLVVLPIAFDQSRVAERVDALGCGIRLRFKRLKEEELETAITSILTNASYRMAAENVRDSFVATGGIEAAVKQLERLVPQQVAL</sequence>
<dbReference type="PROSITE" id="PS00221">
    <property type="entry name" value="MIP"/>
    <property type="match status" value="1"/>
</dbReference>
<feature type="domain" description="Erythromycin biosynthesis protein CIII-like C-terminal" evidence="1">
    <location>
        <begin position="251"/>
        <end position="388"/>
    </location>
</feature>
<evidence type="ECO:0000259" key="1">
    <source>
        <dbReference type="Pfam" id="PF06722"/>
    </source>
</evidence>
<proteinExistence type="predicted"/>
<dbReference type="EMBL" id="JBHULX010000022">
    <property type="protein sequence ID" value="MFD2591769.1"/>
    <property type="molecule type" value="Genomic_DNA"/>
</dbReference>
<name>A0ABW5N9W1_9FLAO</name>
<comment type="caution">
    <text evidence="2">The sequence shown here is derived from an EMBL/GenBank/DDBJ whole genome shotgun (WGS) entry which is preliminary data.</text>
</comment>
<dbReference type="Proteomes" id="UP001597459">
    <property type="component" value="Unassembled WGS sequence"/>
</dbReference>
<dbReference type="InterPro" id="IPR050426">
    <property type="entry name" value="Glycosyltransferase_28"/>
</dbReference>
<dbReference type="CDD" id="cd03784">
    <property type="entry name" value="GT1_Gtf-like"/>
    <property type="match status" value="1"/>
</dbReference>
<dbReference type="PANTHER" id="PTHR48050:SF13">
    <property type="entry name" value="STEROL 3-BETA-GLUCOSYLTRANSFERASE UGT80A2"/>
    <property type="match status" value="1"/>
</dbReference>
<dbReference type="PANTHER" id="PTHR48050">
    <property type="entry name" value="STEROL 3-BETA-GLUCOSYLTRANSFERASE"/>
    <property type="match status" value="1"/>
</dbReference>
<evidence type="ECO:0000313" key="3">
    <source>
        <dbReference type="Proteomes" id="UP001597459"/>
    </source>
</evidence>
<gene>
    <name evidence="2" type="ORF">ACFSTE_13095</name>
</gene>
<dbReference type="InterPro" id="IPR010610">
    <property type="entry name" value="EryCIII-like_C"/>
</dbReference>
<dbReference type="Pfam" id="PF06722">
    <property type="entry name" value="EryCIII-like_C"/>
    <property type="match status" value="1"/>
</dbReference>
<dbReference type="Gene3D" id="3.40.50.2000">
    <property type="entry name" value="Glycogen Phosphorylase B"/>
    <property type="match status" value="2"/>
</dbReference>
<keyword evidence="3" id="KW-1185">Reference proteome</keyword>
<organism evidence="2 3">
    <name type="scientific">Aquimarina hainanensis</name>
    <dbReference type="NCBI Taxonomy" id="1578017"/>
    <lineage>
        <taxon>Bacteria</taxon>
        <taxon>Pseudomonadati</taxon>
        <taxon>Bacteroidota</taxon>
        <taxon>Flavobacteriia</taxon>
        <taxon>Flavobacteriales</taxon>
        <taxon>Flavobacteriaceae</taxon>
        <taxon>Aquimarina</taxon>
    </lineage>
</organism>